<gene>
    <name evidence="3" type="ORF">A2U01_0009833</name>
</gene>
<evidence type="ECO:0000313" key="4">
    <source>
        <dbReference type="Proteomes" id="UP000265520"/>
    </source>
</evidence>
<dbReference type="EMBL" id="LXQA010015151">
    <property type="protein sequence ID" value="MCH88940.1"/>
    <property type="molecule type" value="Genomic_DNA"/>
</dbReference>
<sequence length="124" mass="13620">MSDSILLAWQHNSKVEPVIENGTTYPPETKTISSENGSQVGTQDKDVVVERFGSIGVYDQWIAPPVSGQRPKARYEHGAAAVQDKLYIYGGNHNGRYLSDLHIAWGNKLLSIAGHTKDPSESIQ</sequence>
<name>A0A392MN52_9FABA</name>
<dbReference type="GO" id="GO:0005829">
    <property type="term" value="C:cytosol"/>
    <property type="evidence" value="ECO:0007669"/>
    <property type="project" value="TreeGrafter"/>
</dbReference>
<dbReference type="PANTHER" id="PTHR46093:SF3">
    <property type="entry name" value="ACYL-COA-BINDING DOMAIN-CONTAINING PROTEIN 4"/>
    <property type="match status" value="1"/>
</dbReference>
<dbReference type="SUPFAM" id="SSF117281">
    <property type="entry name" value="Kelch motif"/>
    <property type="match status" value="1"/>
</dbReference>
<protein>
    <submittedName>
        <fullName evidence="3">Acyl-CoA-binding domain protein</fullName>
    </submittedName>
</protein>
<proteinExistence type="predicted"/>
<feature type="non-terminal residue" evidence="3">
    <location>
        <position position="124"/>
    </location>
</feature>
<dbReference type="GO" id="GO:0006869">
    <property type="term" value="P:lipid transport"/>
    <property type="evidence" value="ECO:0007669"/>
    <property type="project" value="TreeGrafter"/>
</dbReference>
<dbReference type="InterPro" id="IPR015915">
    <property type="entry name" value="Kelch-typ_b-propeller"/>
</dbReference>
<keyword evidence="2" id="KW-0677">Repeat</keyword>
<evidence type="ECO:0000313" key="3">
    <source>
        <dbReference type="EMBL" id="MCH88940.1"/>
    </source>
</evidence>
<dbReference type="PANTHER" id="PTHR46093">
    <property type="entry name" value="ACYL-COA-BINDING DOMAIN-CONTAINING PROTEIN 5"/>
    <property type="match status" value="1"/>
</dbReference>
<dbReference type="Pfam" id="PF01344">
    <property type="entry name" value="Kelch_1"/>
    <property type="match status" value="1"/>
</dbReference>
<accession>A0A392MN52</accession>
<dbReference type="AlphaFoldDB" id="A0A392MN52"/>
<keyword evidence="1" id="KW-0880">Kelch repeat</keyword>
<evidence type="ECO:0000256" key="1">
    <source>
        <dbReference type="ARBA" id="ARBA00022441"/>
    </source>
</evidence>
<keyword evidence="4" id="KW-1185">Reference proteome</keyword>
<comment type="caution">
    <text evidence="3">The sequence shown here is derived from an EMBL/GenBank/DDBJ whole genome shotgun (WGS) entry which is preliminary data.</text>
</comment>
<dbReference type="InterPro" id="IPR006652">
    <property type="entry name" value="Kelch_1"/>
</dbReference>
<dbReference type="GO" id="GO:0000062">
    <property type="term" value="F:fatty-acyl-CoA binding"/>
    <property type="evidence" value="ECO:0007669"/>
    <property type="project" value="TreeGrafter"/>
</dbReference>
<dbReference type="Gene3D" id="2.120.10.80">
    <property type="entry name" value="Kelch-type beta propeller"/>
    <property type="match status" value="1"/>
</dbReference>
<organism evidence="3 4">
    <name type="scientific">Trifolium medium</name>
    <dbReference type="NCBI Taxonomy" id="97028"/>
    <lineage>
        <taxon>Eukaryota</taxon>
        <taxon>Viridiplantae</taxon>
        <taxon>Streptophyta</taxon>
        <taxon>Embryophyta</taxon>
        <taxon>Tracheophyta</taxon>
        <taxon>Spermatophyta</taxon>
        <taxon>Magnoliopsida</taxon>
        <taxon>eudicotyledons</taxon>
        <taxon>Gunneridae</taxon>
        <taxon>Pentapetalae</taxon>
        <taxon>rosids</taxon>
        <taxon>fabids</taxon>
        <taxon>Fabales</taxon>
        <taxon>Fabaceae</taxon>
        <taxon>Papilionoideae</taxon>
        <taxon>50 kb inversion clade</taxon>
        <taxon>NPAAA clade</taxon>
        <taxon>Hologalegina</taxon>
        <taxon>IRL clade</taxon>
        <taxon>Trifolieae</taxon>
        <taxon>Trifolium</taxon>
    </lineage>
</organism>
<reference evidence="3 4" key="1">
    <citation type="journal article" date="2018" name="Front. Plant Sci.">
        <title>Red Clover (Trifolium pratense) and Zigzag Clover (T. medium) - A Picture of Genomic Similarities and Differences.</title>
        <authorList>
            <person name="Dluhosova J."/>
            <person name="Istvanek J."/>
            <person name="Nedelnik J."/>
            <person name="Repkova J."/>
        </authorList>
    </citation>
    <scope>NUCLEOTIDE SEQUENCE [LARGE SCALE GENOMIC DNA]</scope>
    <source>
        <strain evidence="4">cv. 10/8</strain>
        <tissue evidence="3">Leaf</tissue>
    </source>
</reference>
<evidence type="ECO:0000256" key="2">
    <source>
        <dbReference type="ARBA" id="ARBA00022737"/>
    </source>
</evidence>
<dbReference type="Proteomes" id="UP000265520">
    <property type="component" value="Unassembled WGS sequence"/>
</dbReference>